<protein>
    <recommendedName>
        <fullName evidence="3">Alpha-2-macroglobulin domain-containing protein</fullName>
    </recommendedName>
</protein>
<comment type="similarity">
    <text evidence="1">Belongs to the protease inhibitor I39 (alpha-2-macroglobulin) family. Bacterial alpha-2-macroglobulin subfamily.</text>
</comment>
<evidence type="ECO:0000256" key="2">
    <source>
        <dbReference type="SAM" id="MobiDB-lite"/>
    </source>
</evidence>
<dbReference type="Pfam" id="PF17973">
    <property type="entry name" value="bMG10"/>
    <property type="match status" value="1"/>
</dbReference>
<evidence type="ECO:0000313" key="5">
    <source>
        <dbReference type="Proteomes" id="UP000808337"/>
    </source>
</evidence>
<feature type="compositionally biased region" description="Basic and acidic residues" evidence="2">
    <location>
        <begin position="1213"/>
        <end position="1235"/>
    </location>
</feature>
<evidence type="ECO:0000313" key="4">
    <source>
        <dbReference type="EMBL" id="MBK9981435.1"/>
    </source>
</evidence>
<accession>A0A9D7SQL4</accession>
<dbReference type="InterPro" id="IPR002890">
    <property type="entry name" value="MG2"/>
</dbReference>
<dbReference type="SUPFAM" id="SSF48239">
    <property type="entry name" value="Terpenoid cyclases/Protein prenyltransferases"/>
    <property type="match status" value="1"/>
</dbReference>
<sequence>MKQLLYLAIAIWISMSMSCRTKSGSITPKSTVDTAMIQTMWKTIDSLEQKGLVSSALKEVQKIKKAAFEGNDSGQLVKAIVYENRYLIQLEEDSNIKTLDRVETEVNSYPEPARSVLHSFAAQWYTQYLQSHLWQLRNRTEFGGSPGPDIRTWGIRHFLDKIQSHYEMSVQWEGLRTSKVEDYEVLLTEKQNTDDLRPTLYDILMHRALDYYSGTESYLTKPVYDFVLTDPFAFAPAKSFISHSFPSADSLSNTLKALQWFQHLLAFRLNDDQHEAALVDADLKRLRFVYDNIIIDNKDSIYQNTLDELARTYRDSPEAALVDYYRAELLIQKAGEWSNDKISAHRYGYNEALKICQAAIDKYPNAYGSQLCKTLIIQIETKNLSASAESINLPGEELLLQIQYRNLSEVHLKLAKLTDAPRKWRADSWNGEEILRRLNQLSPLKTWQQTIDDGGDHQSHATEIGLPSLPVGHYALLVSDMDNFDIKRSTTGAIMFTVSELGYWYIDDRKESRVAAIVDRKTGLSLQGVKAEFYTYQYNPGRQKQDEIKVGEGISNAEGWVSIPKKDDQSISVRLSKGDDELFEDEYFYTYRYGGENNTEPSTLFFSDRSIYRPGQKIYFKGYALNFDKYRIPSIVPNRNIEVILYDVNGQEQSKQTFTTNAYGTFFGHFDLPQGGLSGQMSISSSYGSSRHYFQVEEYKRPKFEVTFDTLKESVSLNENVVIKGKAKDYAGSPVSSAAVKYRVERVSYRPWWYRYWKGYWPTQEDRQVLMVGSGITKDDGSFEAKFLAKSKAGGDPNLMYRFETTVFVTDLTGESHEATKSISLNKQGFEVNVSLGDKTAKNQLNKIAISALNSDGADVKVNGEVEVALLKSPSQNKRERLWTSPDILTISADEYSTRFKNYHVPGKEKMADWDVDHVTGAKSFMVSGMDTIDVLSLFSGPGYYRLTSTWKDSNGKTLPITQYVMVYEADKNLPGQEVLQVAWNDKQYQPNEVPDINLLTGLNSPPKTIRVLERRQNNSSRNIIVLPTYHNKDINITEEDRGGIYMHYMTAYNNRFLKSQFLIQVPWTTKDLDVKLKTWRDKMEPGDEETWTMTVTGSKHEPVTAEMLLSMYDASLDAFIPHQWQMSLYPSIYSSILVQGSMTKQAQYWGLTDHWEQNYVDVPWRQYRDLNAYGYYPEGSYGGYPRRYRGGDNLDRSSLSLEAAPQAAPGESMKKDSAGEADEKQNGDSPEQKTQETQTPPALRSALEETVFFYPDIKTDANGNLSFSFKMKEGLTRWKFQALAHTKDLAFGLAQAETVTQKQLMVFPNPPRFFREGDTIAFQIKATNLTTQILTGSAQLKIVDAFTDEDVSGQWKIGSSNQQLKIGAGLSTPIAWVLQVPKSWIRPVKYQVSASAGTFTDGEEAMLPVVTNRILVTETLPLPIKAKETRTFVFKSMQTNSSSTLTNHQYVIEMTTSPAWYAVQALPYLMEYPHECAEQIFSRLYSNSLGSQIVTKYPAIKRVFDGWKLTNDDALLSNLEKNQELKSAMLEETPWVRDAMGETNQKKDIALLFETNKLRNESQQALLKLRQMQMSNGAFPWFPEGQDNWYITQYIVEGFGHLKKMGVTIPGGDAQDIIQKAVPYLDGKMIQWYDELKKLEQEGKIKMSDHQIGSIQVHYLYTRSFFPEINHVAKLDEVMNYLKTQSEKYWLQHGIYDQGLMALGFFRNQPNSTLSKDILASLRERTIINDELGRYWKITPGYFWYEAPVELQSLMIELFQDMKVPQAETDELRVWLLKQKQTTQWKSTKATAAAIYALLIHPDAWLEATGIVEVKIGSDQVIGKNTMVEAGTGYVKKSWDGDKIKDNWSTITVSNPNNHIAWGAAYWQYWEDLDHVINQVDNNPLKVTRQLLITNDGDRGAVTTLAPGRALKVGDKLIVRLILETDRPMEFVHLKDLRASGFEPMDVISGYHWSEGLAYYQSTKDLATHFFIDYLPRGKFVVEYPVTVAQAGSYSEGLATLQCMYAPEFASHSEGSRVKATQ</sequence>
<dbReference type="PROSITE" id="PS51257">
    <property type="entry name" value="PROKAR_LIPOPROTEIN"/>
    <property type="match status" value="1"/>
</dbReference>
<dbReference type="InterPro" id="IPR001599">
    <property type="entry name" value="Macroglobln_a2"/>
</dbReference>
<dbReference type="Proteomes" id="UP000808337">
    <property type="component" value="Unassembled WGS sequence"/>
</dbReference>
<dbReference type="PANTHER" id="PTHR40094">
    <property type="entry name" value="ALPHA-2-MACROGLOBULIN HOMOLOG"/>
    <property type="match status" value="1"/>
</dbReference>
<dbReference type="Pfam" id="PF01835">
    <property type="entry name" value="MG2"/>
    <property type="match status" value="1"/>
</dbReference>
<feature type="domain" description="Alpha-2-macroglobulin" evidence="3">
    <location>
        <begin position="1251"/>
        <end position="1341"/>
    </location>
</feature>
<dbReference type="SMART" id="SM01360">
    <property type="entry name" value="A2M"/>
    <property type="match status" value="1"/>
</dbReference>
<proteinExistence type="inferred from homology"/>
<dbReference type="PANTHER" id="PTHR40094:SF1">
    <property type="entry name" value="UBIQUITIN DOMAIN-CONTAINING PROTEIN"/>
    <property type="match status" value="1"/>
</dbReference>
<dbReference type="Gene3D" id="1.50.10.20">
    <property type="match status" value="1"/>
</dbReference>
<comment type="caution">
    <text evidence="4">The sequence shown here is derived from an EMBL/GenBank/DDBJ whole genome shotgun (WGS) entry which is preliminary data.</text>
</comment>
<dbReference type="EMBL" id="JADKGY010000001">
    <property type="protein sequence ID" value="MBK9981435.1"/>
    <property type="molecule type" value="Genomic_DNA"/>
</dbReference>
<name>A0A9D7SQL4_9BACT</name>
<dbReference type="InterPro" id="IPR051802">
    <property type="entry name" value="YfhM-like"/>
</dbReference>
<feature type="region of interest" description="Disordered" evidence="2">
    <location>
        <begin position="1203"/>
        <end position="1243"/>
    </location>
</feature>
<dbReference type="GO" id="GO:0004866">
    <property type="term" value="F:endopeptidase inhibitor activity"/>
    <property type="evidence" value="ECO:0007669"/>
    <property type="project" value="InterPro"/>
</dbReference>
<dbReference type="InterPro" id="IPR008930">
    <property type="entry name" value="Terpenoid_cyclase/PrenylTrfase"/>
</dbReference>
<gene>
    <name evidence="4" type="ORF">IPP15_03245</name>
</gene>
<dbReference type="InterPro" id="IPR041246">
    <property type="entry name" value="Bact_MG10"/>
</dbReference>
<dbReference type="Pfam" id="PF00207">
    <property type="entry name" value="A2M"/>
    <property type="match status" value="1"/>
</dbReference>
<organism evidence="4 5">
    <name type="scientific">Candidatus Opimibacter skivensis</name>
    <dbReference type="NCBI Taxonomy" id="2982028"/>
    <lineage>
        <taxon>Bacteria</taxon>
        <taxon>Pseudomonadati</taxon>
        <taxon>Bacteroidota</taxon>
        <taxon>Saprospiria</taxon>
        <taxon>Saprospirales</taxon>
        <taxon>Saprospiraceae</taxon>
        <taxon>Candidatus Opimibacter</taxon>
    </lineage>
</organism>
<evidence type="ECO:0000256" key="1">
    <source>
        <dbReference type="ARBA" id="ARBA00010556"/>
    </source>
</evidence>
<reference evidence="4 5" key="1">
    <citation type="submission" date="2020-10" db="EMBL/GenBank/DDBJ databases">
        <title>Connecting structure to function with the recovery of over 1000 high-quality activated sludge metagenome-assembled genomes encoding full-length rRNA genes using long-read sequencing.</title>
        <authorList>
            <person name="Singleton C.M."/>
            <person name="Petriglieri F."/>
            <person name="Kristensen J.M."/>
            <person name="Kirkegaard R.H."/>
            <person name="Michaelsen T.Y."/>
            <person name="Andersen M.H."/>
            <person name="Karst S.M."/>
            <person name="Dueholm M.S."/>
            <person name="Nielsen P.H."/>
            <person name="Albertsen M."/>
        </authorList>
    </citation>
    <scope>NUCLEOTIDE SEQUENCE [LARGE SCALE GENOMIC DNA]</scope>
    <source>
        <strain evidence="4">Ribe_18-Q3-R11-54_MAXAC.273</strain>
    </source>
</reference>
<dbReference type="Gene3D" id="2.60.40.1930">
    <property type="match status" value="1"/>
</dbReference>
<evidence type="ECO:0000259" key="3">
    <source>
        <dbReference type="SMART" id="SM01360"/>
    </source>
</evidence>